<reference evidence="1" key="1">
    <citation type="submission" date="2014-09" db="EMBL/GenBank/DDBJ databases">
        <authorList>
            <person name="Magalhaes I.L.F."/>
            <person name="Oliveira U."/>
            <person name="Santos F.R."/>
            <person name="Vidigal T.H.D.A."/>
            <person name="Brescovit A.D."/>
            <person name="Santos A.J."/>
        </authorList>
    </citation>
    <scope>NUCLEOTIDE SEQUENCE</scope>
    <source>
        <tissue evidence="1">Shoot tissue taken approximately 20 cm above the soil surface</tissue>
    </source>
</reference>
<protein>
    <submittedName>
        <fullName evidence="1">Uncharacterized protein</fullName>
    </submittedName>
</protein>
<evidence type="ECO:0000313" key="1">
    <source>
        <dbReference type="EMBL" id="JAD67992.1"/>
    </source>
</evidence>
<dbReference type="AlphaFoldDB" id="A0A0A9C913"/>
<reference evidence="1" key="2">
    <citation type="journal article" date="2015" name="Data Brief">
        <title>Shoot transcriptome of the giant reed, Arundo donax.</title>
        <authorList>
            <person name="Barrero R.A."/>
            <person name="Guerrero F.D."/>
            <person name="Moolhuijzen P."/>
            <person name="Goolsby J.A."/>
            <person name="Tidwell J."/>
            <person name="Bellgard S.E."/>
            <person name="Bellgard M.I."/>
        </authorList>
    </citation>
    <scope>NUCLEOTIDE SEQUENCE</scope>
    <source>
        <tissue evidence="1">Shoot tissue taken approximately 20 cm above the soil surface</tissue>
    </source>
</reference>
<dbReference type="EMBL" id="GBRH01229903">
    <property type="protein sequence ID" value="JAD67992.1"/>
    <property type="molecule type" value="Transcribed_RNA"/>
</dbReference>
<proteinExistence type="predicted"/>
<organism evidence="1">
    <name type="scientific">Arundo donax</name>
    <name type="common">Giant reed</name>
    <name type="synonym">Donax arundinaceus</name>
    <dbReference type="NCBI Taxonomy" id="35708"/>
    <lineage>
        <taxon>Eukaryota</taxon>
        <taxon>Viridiplantae</taxon>
        <taxon>Streptophyta</taxon>
        <taxon>Embryophyta</taxon>
        <taxon>Tracheophyta</taxon>
        <taxon>Spermatophyta</taxon>
        <taxon>Magnoliopsida</taxon>
        <taxon>Liliopsida</taxon>
        <taxon>Poales</taxon>
        <taxon>Poaceae</taxon>
        <taxon>PACMAD clade</taxon>
        <taxon>Arundinoideae</taxon>
        <taxon>Arundineae</taxon>
        <taxon>Arundo</taxon>
    </lineage>
</organism>
<sequence>MNLFLRFLYHNLHIARLIVGQRLQCLN</sequence>
<name>A0A0A9C913_ARUDO</name>
<accession>A0A0A9C913</accession>